<feature type="domain" description="CusB-like beta-barrel" evidence="5">
    <location>
        <begin position="221"/>
        <end position="295"/>
    </location>
</feature>
<accession>A0ABP2CE98</accession>
<evidence type="ECO:0000256" key="2">
    <source>
        <dbReference type="SAM" id="Phobius"/>
    </source>
</evidence>
<evidence type="ECO:0000259" key="4">
    <source>
        <dbReference type="Pfam" id="PF25917"/>
    </source>
</evidence>
<keyword evidence="2" id="KW-0812">Transmembrane</keyword>
<dbReference type="InterPro" id="IPR058792">
    <property type="entry name" value="Beta-barrel_RND_2"/>
</dbReference>
<dbReference type="RefSeq" id="WP_075757796.1">
    <property type="nucleotide sequence ID" value="NZ_CP146991.1"/>
</dbReference>
<dbReference type="PANTHER" id="PTHR30469">
    <property type="entry name" value="MULTIDRUG RESISTANCE PROTEIN MDTA"/>
    <property type="match status" value="1"/>
</dbReference>
<keyword evidence="2" id="KW-0472">Membrane</keyword>
<dbReference type="SUPFAM" id="SSF111369">
    <property type="entry name" value="HlyD-like secretion proteins"/>
    <property type="match status" value="1"/>
</dbReference>
<evidence type="ECO:0000259" key="3">
    <source>
        <dbReference type="Pfam" id="PF25876"/>
    </source>
</evidence>
<dbReference type="Gene3D" id="2.40.30.170">
    <property type="match status" value="1"/>
</dbReference>
<dbReference type="NCBIfam" id="TIGR01730">
    <property type="entry name" value="RND_mfp"/>
    <property type="match status" value="1"/>
</dbReference>
<sequence length="375" mass="40277">MQLPSWSTNIPRKKLYYVFAAIAVLCILGGTLWQGQPRPPAVVNEIPVVRTAVVGNSAVSQRYTYSGEVRGRYESQLAFQVNGKIITRNVQLGSTVQAGDVLLQIDAKDVVQTVSNYSAQVDSAESQLQLAASNLNRYRELLEGGAISQSQYDQYANAHNVAVAGVRQASAQYKQSANQLDYTLLKADKPGIVSGISAEIGQVVSAGQVIVTVVQDGEREVEISIPENRIEELRKTEKIQVSFWALPAVTAEGRIREISPMADPITRTFKVRISLINPPPAIKLGMTATVAVAGNSEQPVINIPVAAVYQTGNPTPAVWVVAGGTVTLRSIQTGYYGKGNTVQVLNGLRQGERIVIAGVHKLTEGQQVSIGGDSL</sequence>
<dbReference type="PANTHER" id="PTHR30469:SF15">
    <property type="entry name" value="HLYD FAMILY OF SECRETION PROTEINS"/>
    <property type="match status" value="1"/>
</dbReference>
<organism evidence="6 7">
    <name type="scientific">Sporomusa sphaeroides DSM 2875</name>
    <dbReference type="NCBI Taxonomy" id="1337886"/>
    <lineage>
        <taxon>Bacteria</taxon>
        <taxon>Bacillati</taxon>
        <taxon>Bacillota</taxon>
        <taxon>Negativicutes</taxon>
        <taxon>Selenomonadales</taxon>
        <taxon>Sporomusaceae</taxon>
        <taxon>Sporomusa</taxon>
    </lineage>
</organism>
<keyword evidence="2" id="KW-1133">Transmembrane helix</keyword>
<proteinExistence type="inferred from homology"/>
<feature type="transmembrane region" description="Helical" evidence="2">
    <location>
        <begin position="15"/>
        <end position="33"/>
    </location>
</feature>
<keyword evidence="7" id="KW-1185">Reference proteome</keyword>
<comment type="caution">
    <text evidence="6">The sequence shown here is derived from an EMBL/GenBank/DDBJ whole genome shotgun (WGS) entry which is preliminary data.</text>
</comment>
<evidence type="ECO:0000259" key="5">
    <source>
        <dbReference type="Pfam" id="PF25954"/>
    </source>
</evidence>
<dbReference type="Gene3D" id="2.40.50.100">
    <property type="match status" value="1"/>
</dbReference>
<dbReference type="Pfam" id="PF25954">
    <property type="entry name" value="Beta-barrel_RND_2"/>
    <property type="match status" value="1"/>
</dbReference>
<comment type="similarity">
    <text evidence="1">Belongs to the membrane fusion protein (MFP) (TC 8.A.1) family.</text>
</comment>
<dbReference type="InterPro" id="IPR006143">
    <property type="entry name" value="RND_pump_MFP"/>
</dbReference>
<name>A0ABP2CE98_9FIRM</name>
<protein>
    <submittedName>
        <fullName evidence="6">Macrolide export protein MacA</fullName>
    </submittedName>
</protein>
<dbReference type="Proteomes" id="UP000245702">
    <property type="component" value="Unassembled WGS sequence"/>
</dbReference>
<reference evidence="6 7" key="1">
    <citation type="submission" date="2016-01" db="EMBL/GenBank/DDBJ databases">
        <authorList>
            <person name="Brown R."/>
        </authorList>
    </citation>
    <scope>NUCLEOTIDE SEQUENCE [LARGE SCALE GENOMIC DNA]</scope>
    <source>
        <strain evidence="6">Sporomusa sphaeroides DSM 2875</strain>
    </source>
</reference>
<dbReference type="Gene3D" id="1.10.287.470">
    <property type="entry name" value="Helix hairpin bin"/>
    <property type="match status" value="1"/>
</dbReference>
<dbReference type="Gene3D" id="2.40.420.20">
    <property type="match status" value="1"/>
</dbReference>
<feature type="domain" description="Multidrug resistance protein MdtA-like barrel-sandwich hybrid" evidence="4">
    <location>
        <begin position="79"/>
        <end position="214"/>
    </location>
</feature>
<feature type="domain" description="Multidrug resistance protein MdtA-like alpha-helical hairpin" evidence="3">
    <location>
        <begin position="115"/>
        <end position="183"/>
    </location>
</feature>
<evidence type="ECO:0000256" key="1">
    <source>
        <dbReference type="ARBA" id="ARBA00009477"/>
    </source>
</evidence>
<dbReference type="Pfam" id="PF25876">
    <property type="entry name" value="HH_MFP_RND"/>
    <property type="match status" value="1"/>
</dbReference>
<dbReference type="EMBL" id="FCOW01000028">
    <property type="protein sequence ID" value="CVK21094.1"/>
    <property type="molecule type" value="Genomic_DNA"/>
</dbReference>
<gene>
    <name evidence="6" type="primary">macA_6</name>
    <name evidence="6" type="ORF">SSPH_03771</name>
</gene>
<dbReference type="Pfam" id="PF25917">
    <property type="entry name" value="BSH_RND"/>
    <property type="match status" value="1"/>
</dbReference>
<evidence type="ECO:0000313" key="7">
    <source>
        <dbReference type="Proteomes" id="UP000245702"/>
    </source>
</evidence>
<dbReference type="InterPro" id="IPR058624">
    <property type="entry name" value="MdtA-like_HH"/>
</dbReference>
<dbReference type="InterPro" id="IPR058625">
    <property type="entry name" value="MdtA-like_BSH"/>
</dbReference>
<evidence type="ECO:0000313" key="6">
    <source>
        <dbReference type="EMBL" id="CVK21094.1"/>
    </source>
</evidence>